<dbReference type="Gene3D" id="1.10.10.1600">
    <property type="entry name" value="Bacterial DNA polymerase III alpha subunit, thumb domain"/>
    <property type="match status" value="1"/>
</dbReference>
<dbReference type="InterPro" id="IPR003141">
    <property type="entry name" value="Pol/His_phosphatase_N"/>
</dbReference>
<gene>
    <name evidence="10" type="primary">dnaE</name>
    <name evidence="10" type="ORF">GCM10023092_24350</name>
</gene>
<dbReference type="NCBIfam" id="TIGR00594">
    <property type="entry name" value="polc"/>
    <property type="match status" value="1"/>
</dbReference>
<evidence type="ECO:0000256" key="1">
    <source>
        <dbReference type="ARBA" id="ARBA00004496"/>
    </source>
</evidence>
<dbReference type="SUPFAM" id="SSF89550">
    <property type="entry name" value="PHP domain-like"/>
    <property type="match status" value="1"/>
</dbReference>
<evidence type="ECO:0000256" key="8">
    <source>
        <dbReference type="ARBA" id="ARBA00049244"/>
    </source>
</evidence>
<reference evidence="11" key="1">
    <citation type="journal article" date="2019" name="Int. J. Syst. Evol. Microbiol.">
        <title>The Global Catalogue of Microorganisms (GCM) 10K type strain sequencing project: providing services to taxonomists for standard genome sequencing and annotation.</title>
        <authorList>
            <consortium name="The Broad Institute Genomics Platform"/>
            <consortium name="The Broad Institute Genome Sequencing Center for Infectious Disease"/>
            <person name="Wu L."/>
            <person name="Ma J."/>
        </authorList>
    </citation>
    <scope>NUCLEOTIDE SEQUENCE [LARGE SCALE GENOMIC DNA]</scope>
    <source>
        <strain evidence="11">JCM 31921</strain>
    </source>
</reference>
<dbReference type="CDD" id="cd12113">
    <property type="entry name" value="PHP_PolIIIA_DnaE3"/>
    <property type="match status" value="1"/>
</dbReference>
<evidence type="ECO:0000256" key="2">
    <source>
        <dbReference type="ARBA" id="ARBA00012417"/>
    </source>
</evidence>
<evidence type="ECO:0000256" key="7">
    <source>
        <dbReference type="ARBA" id="ARBA00022932"/>
    </source>
</evidence>
<evidence type="ECO:0000256" key="5">
    <source>
        <dbReference type="ARBA" id="ARBA00022695"/>
    </source>
</evidence>
<dbReference type="InterPro" id="IPR016195">
    <property type="entry name" value="Pol/histidinol_Pase-like"/>
</dbReference>
<comment type="caution">
    <text evidence="10">The sequence shown here is derived from an EMBL/GenBank/DDBJ whole genome shotgun (WGS) entry which is preliminary data.</text>
</comment>
<dbReference type="InterPro" id="IPR004365">
    <property type="entry name" value="NA-bd_OB_tRNA"/>
</dbReference>
<dbReference type="InterPro" id="IPR040982">
    <property type="entry name" value="DNA_pol3_finger"/>
</dbReference>
<dbReference type="InterPro" id="IPR004805">
    <property type="entry name" value="DnaE2/DnaE/PolC"/>
</dbReference>
<keyword evidence="4" id="KW-0808">Transferase</keyword>
<dbReference type="PANTHER" id="PTHR32294:SF0">
    <property type="entry name" value="DNA POLYMERASE III SUBUNIT ALPHA"/>
    <property type="match status" value="1"/>
</dbReference>
<dbReference type="InterPro" id="IPR011708">
    <property type="entry name" value="DNA_pol3_alpha_NTPase_dom"/>
</dbReference>
<dbReference type="Pfam" id="PF17657">
    <property type="entry name" value="DNA_pol3_finger"/>
    <property type="match status" value="1"/>
</dbReference>
<dbReference type="Pfam" id="PF14579">
    <property type="entry name" value="HHH_6"/>
    <property type="match status" value="1"/>
</dbReference>
<dbReference type="InterPro" id="IPR041931">
    <property type="entry name" value="DNA_pol3_alpha_thumb_dom"/>
</dbReference>
<name>A0ABP8MZA2_9BACT</name>
<evidence type="ECO:0000256" key="3">
    <source>
        <dbReference type="ARBA" id="ARBA00019114"/>
    </source>
</evidence>
<comment type="subcellular location">
    <subcellularLocation>
        <location evidence="1">Cytoplasm</location>
    </subcellularLocation>
</comment>
<evidence type="ECO:0000259" key="9">
    <source>
        <dbReference type="SMART" id="SM00481"/>
    </source>
</evidence>
<dbReference type="PANTHER" id="PTHR32294">
    <property type="entry name" value="DNA POLYMERASE III SUBUNIT ALPHA"/>
    <property type="match status" value="1"/>
</dbReference>
<accession>A0ABP8MZA2</accession>
<evidence type="ECO:0000256" key="6">
    <source>
        <dbReference type="ARBA" id="ARBA00022705"/>
    </source>
</evidence>
<keyword evidence="6" id="KW-0235">DNA replication</keyword>
<dbReference type="RefSeq" id="WP_344827487.1">
    <property type="nucleotide sequence ID" value="NZ_BAABEZ010000022.1"/>
</dbReference>
<dbReference type="Pfam" id="PF01336">
    <property type="entry name" value="tRNA_anti-codon"/>
    <property type="match status" value="1"/>
</dbReference>
<dbReference type="SUPFAM" id="SSF50249">
    <property type="entry name" value="Nucleic acid-binding proteins"/>
    <property type="match status" value="1"/>
</dbReference>
<dbReference type="NCBIfam" id="NF004226">
    <property type="entry name" value="PRK05673.1"/>
    <property type="match status" value="1"/>
</dbReference>
<dbReference type="Gene3D" id="1.10.150.870">
    <property type="match status" value="1"/>
</dbReference>
<dbReference type="Gene3D" id="3.20.20.140">
    <property type="entry name" value="Metal-dependent hydrolases"/>
    <property type="match status" value="1"/>
</dbReference>
<keyword evidence="11" id="KW-1185">Reference proteome</keyword>
<sequence length="1208" mass="137780">MKFSHLHNHTQFSLLDGASSIPRLFDKAIKDEMPAVAITDHGNMFGVFEFVAQAWKKTKVVGKTEDGKDIVEPVVKPVVGCEFYLVENRHKRQFTKEERDKRYHQLLLAKDETGYKNLVKLCSLGFIEGLYGKYPRIDKEILLKHHEGLIATTCCLGAEVPRTILEKGEEEGEKVFKWWLDLFGDDYYVEFQRHEIPEQIKVNEVLVKFARKYRVPIIASNDSHYVDVEDYNAHDILLCINTGEKQATEKMKDFGDDDTGARNKRFAFYNDQFYFKTTDEMSDLFHDLPEAIDNTGMIVDKIKPLKLERDILLPHFKVPQSFNDDQDAYLEHLTWEGARERYKEITPEIDERLRFELFTIRTMGFAGYFLIVSDFIKAGRDMGVFIGPGRGSAAGSAVAYCIGITNIDPIKYNLLFERFLNPDRKSMPDIDTDFDDSGRQKVIDYVVDKYGKNQVAHIITYGTMAAKSSIKDVARVMDLPLPDANGLAKLVPEKPGISLKRVLHAPIDNSTDTQKSLKDKEELREEDLVNVRRLREIYDDEHSPMSAILHEAEKLEGSVRNTGIHAAGIIIAPEDLSNLLPVSASRDVNLLITQYEGNVIESAGVIKMDFLGLKTLSIIKDALELIKLNYGISIDIDELPLDDVKTYELYQRGETNGTFQFESPGMQKHLRDLKPDKFADLIAMNALYRPGPLQYIPNFIKRKHGIEEIVYDLPEMEEYLADTYGITVYQEQVMLLSQKLAGFSKGDADVLRKAMGKKDRKTLDKMKGKFIDGAVAKGLPGDKLEKVWTDWEAFAQYAFNKSHSTCYALVAYQTAYLKAHYPSEYMAAVLNNANSIDKITFFMEECRAMGLKVLGPDINESLQGFSVNKDGVVRFGLGAIKGVGEAAVEDVLAERKLNGPYKDIFDLIKRVNQRTVNKKSLENLVLAGAFDSFNMHRAQYFHTAPGELVNNLEKIVRFGSQFQADANASTNSLFGDLQMPEVKSPDLPNCEPWLLPELLEKEKEVVGIYLSAHPLDGYKFEMTHFQFLPINDIEQYKGRPVRIAGFVSDARELYTKKGDKYGRCVINDYSGKMELSFWKENFVRFGDYLKDGQKLMITGKYSEQRFRPGTWEFEVQNIVLLEHSRKVLGKRLNMMVPLHKVDPELVHFLTENLRKHPGTTELSLKVADLTTMRSISLRNSSLKFELNDELIHFLTEHDYIEFGVEVNN</sequence>
<dbReference type="Pfam" id="PF07733">
    <property type="entry name" value="DNA_pol3_alpha"/>
    <property type="match status" value="1"/>
</dbReference>
<dbReference type="EC" id="2.7.7.7" evidence="2"/>
<evidence type="ECO:0000256" key="4">
    <source>
        <dbReference type="ARBA" id="ARBA00022679"/>
    </source>
</evidence>
<evidence type="ECO:0000313" key="11">
    <source>
        <dbReference type="Proteomes" id="UP001501410"/>
    </source>
</evidence>
<comment type="catalytic activity">
    <reaction evidence="8">
        <text>DNA(n) + a 2'-deoxyribonucleoside 5'-triphosphate = DNA(n+1) + diphosphate</text>
        <dbReference type="Rhea" id="RHEA:22508"/>
        <dbReference type="Rhea" id="RHEA-COMP:17339"/>
        <dbReference type="Rhea" id="RHEA-COMP:17340"/>
        <dbReference type="ChEBI" id="CHEBI:33019"/>
        <dbReference type="ChEBI" id="CHEBI:61560"/>
        <dbReference type="ChEBI" id="CHEBI:173112"/>
        <dbReference type="EC" id="2.7.7.7"/>
    </reaction>
</comment>
<dbReference type="CDD" id="cd04485">
    <property type="entry name" value="DnaE_OBF"/>
    <property type="match status" value="1"/>
</dbReference>
<keyword evidence="5" id="KW-0548">Nucleotidyltransferase</keyword>
<dbReference type="InterPro" id="IPR029460">
    <property type="entry name" value="DNAPol_HHH"/>
</dbReference>
<keyword evidence="7" id="KW-0239">DNA-directed DNA polymerase</keyword>
<proteinExistence type="predicted"/>
<protein>
    <recommendedName>
        <fullName evidence="3">DNA polymerase III subunit alpha</fullName>
        <ecNumber evidence="2">2.7.7.7</ecNumber>
    </recommendedName>
</protein>
<evidence type="ECO:0000313" key="10">
    <source>
        <dbReference type="EMBL" id="GAA4457455.1"/>
    </source>
</evidence>
<dbReference type="Proteomes" id="UP001501410">
    <property type="component" value="Unassembled WGS sequence"/>
</dbReference>
<dbReference type="Pfam" id="PF02811">
    <property type="entry name" value="PHP"/>
    <property type="match status" value="1"/>
</dbReference>
<dbReference type="InterPro" id="IPR012340">
    <property type="entry name" value="NA-bd_OB-fold"/>
</dbReference>
<dbReference type="InterPro" id="IPR004013">
    <property type="entry name" value="PHP_dom"/>
</dbReference>
<organism evidence="10 11">
    <name type="scientific">Rurimicrobium arvi</name>
    <dbReference type="NCBI Taxonomy" id="2049916"/>
    <lineage>
        <taxon>Bacteria</taxon>
        <taxon>Pseudomonadati</taxon>
        <taxon>Bacteroidota</taxon>
        <taxon>Chitinophagia</taxon>
        <taxon>Chitinophagales</taxon>
        <taxon>Chitinophagaceae</taxon>
        <taxon>Rurimicrobium</taxon>
    </lineage>
</organism>
<feature type="domain" description="Polymerase/histidinol phosphatase N-terminal" evidence="9">
    <location>
        <begin position="4"/>
        <end position="87"/>
    </location>
</feature>
<dbReference type="SMART" id="SM00481">
    <property type="entry name" value="POLIIIAc"/>
    <property type="match status" value="1"/>
</dbReference>
<dbReference type="EMBL" id="BAABEZ010000022">
    <property type="protein sequence ID" value="GAA4457455.1"/>
    <property type="molecule type" value="Genomic_DNA"/>
</dbReference>